<protein>
    <submittedName>
        <fullName evidence="2">Integral membrane protein (Intg_mem_TP0381)</fullName>
    </submittedName>
</protein>
<evidence type="ECO:0000256" key="1">
    <source>
        <dbReference type="SAM" id="Phobius"/>
    </source>
</evidence>
<keyword evidence="1" id="KW-0472">Membrane</keyword>
<feature type="transmembrane region" description="Helical" evidence="1">
    <location>
        <begin position="55"/>
        <end position="73"/>
    </location>
</feature>
<feature type="transmembrane region" description="Helical" evidence="1">
    <location>
        <begin position="213"/>
        <end position="232"/>
    </location>
</feature>
<keyword evidence="1" id="KW-0812">Transmembrane</keyword>
<feature type="transmembrane region" description="Helical" evidence="1">
    <location>
        <begin position="26"/>
        <end position="43"/>
    </location>
</feature>
<sequence>MDYFYEHYFAPQNVEPHNRIFSPEHLILSSLLMIFIVTVMVIQTKKHDRRFSQKLIRVLAAVMLALEIFRISWRTCYFGFDLRNIRFDWCNQVCIALPLIVLFKREKAYPYIDVLAVMGGLMVLIYPLWVFYDYGGIHTMAVQSMVSHGLMVLIALTMPFAADYRPEVRRAWKPMIGLGIIAAIAFIMSHALNENYLLMLGAHGVPVIDQIPFPWYWLLVAPALIGLVTLVTKGLSLLDDRLLGKVQPDTAFKTLKNEKI</sequence>
<feature type="transmembrane region" description="Helical" evidence="1">
    <location>
        <begin position="141"/>
        <end position="162"/>
    </location>
</feature>
<gene>
    <name evidence="2" type="ORF">ELLFYP34_03618</name>
</gene>
<organism evidence="2">
    <name type="scientific">Eubacterium limosum</name>
    <dbReference type="NCBI Taxonomy" id="1736"/>
    <lineage>
        <taxon>Bacteria</taxon>
        <taxon>Bacillati</taxon>
        <taxon>Bacillota</taxon>
        <taxon>Clostridia</taxon>
        <taxon>Eubacteriales</taxon>
        <taxon>Eubacteriaceae</taxon>
        <taxon>Eubacterium</taxon>
    </lineage>
</organism>
<feature type="transmembrane region" description="Helical" evidence="1">
    <location>
        <begin position="110"/>
        <end position="129"/>
    </location>
</feature>
<feature type="transmembrane region" description="Helical" evidence="1">
    <location>
        <begin position="174"/>
        <end position="193"/>
    </location>
</feature>
<dbReference type="AlphaFoldDB" id="A0A6N3G0U2"/>
<dbReference type="Pfam" id="PF14808">
    <property type="entry name" value="TMEM164"/>
    <property type="match status" value="1"/>
</dbReference>
<feature type="transmembrane region" description="Helical" evidence="1">
    <location>
        <begin position="85"/>
        <end position="103"/>
    </location>
</feature>
<accession>A0A6N3G0U2</accession>
<name>A0A6N3G0U2_EUBLI</name>
<keyword evidence="1" id="KW-1133">Transmembrane helix</keyword>
<proteinExistence type="predicted"/>
<dbReference type="EMBL" id="CACRTR010000016">
    <property type="protein sequence ID" value="VYU57313.1"/>
    <property type="molecule type" value="Genomic_DNA"/>
</dbReference>
<evidence type="ECO:0000313" key="2">
    <source>
        <dbReference type="EMBL" id="VYU57313.1"/>
    </source>
</evidence>
<reference evidence="2" key="1">
    <citation type="submission" date="2019-11" db="EMBL/GenBank/DDBJ databases">
        <authorList>
            <person name="Feng L."/>
        </authorList>
    </citation>
    <scope>NUCLEOTIDE SEQUENCE</scope>
    <source>
        <strain evidence="2">ElimosumLFYP34</strain>
    </source>
</reference>